<protein>
    <submittedName>
        <fullName evidence="1">Uncharacterized protein</fullName>
    </submittedName>
</protein>
<comment type="caution">
    <text evidence="1">The sequence shown here is derived from an EMBL/GenBank/DDBJ whole genome shotgun (WGS) entry which is preliminary data.</text>
</comment>
<accession>A0A9R1WQ98</accession>
<proteinExistence type="predicted"/>
<evidence type="ECO:0000313" key="1">
    <source>
        <dbReference type="EMBL" id="KAJ0186820.1"/>
    </source>
</evidence>
<dbReference type="Proteomes" id="UP000235145">
    <property type="component" value="Unassembled WGS sequence"/>
</dbReference>
<evidence type="ECO:0000313" key="2">
    <source>
        <dbReference type="Proteomes" id="UP000235145"/>
    </source>
</evidence>
<dbReference type="PANTHER" id="PTHR47150">
    <property type="entry name" value="OS12G0169200 PROTEIN"/>
    <property type="match status" value="1"/>
</dbReference>
<keyword evidence="2" id="KW-1185">Reference proteome</keyword>
<dbReference type="EMBL" id="NBSK02000009">
    <property type="protein sequence ID" value="KAJ0186820.1"/>
    <property type="molecule type" value="Genomic_DNA"/>
</dbReference>
<organism evidence="1 2">
    <name type="scientific">Lactuca sativa</name>
    <name type="common">Garden lettuce</name>
    <dbReference type="NCBI Taxonomy" id="4236"/>
    <lineage>
        <taxon>Eukaryota</taxon>
        <taxon>Viridiplantae</taxon>
        <taxon>Streptophyta</taxon>
        <taxon>Embryophyta</taxon>
        <taxon>Tracheophyta</taxon>
        <taxon>Spermatophyta</taxon>
        <taxon>Magnoliopsida</taxon>
        <taxon>eudicotyledons</taxon>
        <taxon>Gunneridae</taxon>
        <taxon>Pentapetalae</taxon>
        <taxon>asterids</taxon>
        <taxon>campanulids</taxon>
        <taxon>Asterales</taxon>
        <taxon>Asteraceae</taxon>
        <taxon>Cichorioideae</taxon>
        <taxon>Cichorieae</taxon>
        <taxon>Lactucinae</taxon>
        <taxon>Lactuca</taxon>
    </lineage>
</organism>
<gene>
    <name evidence="1" type="ORF">LSAT_V11C900495730</name>
</gene>
<dbReference type="AlphaFoldDB" id="A0A9R1WQ98"/>
<sequence length="147" mass="17477">MGCFKNFDSDDDREFISTFFNIVQHIHDKESLNVAQTVVNHDHQAAHDLLIHDYFVNNCPYNDVSFEHLFRLNKAMFLRISNVLEARYDYFKQNPLLDEELSFFSIQKCTTALMYLRYDITFDASDEYLKVSKDVAKHLYQLNMNEN</sequence>
<dbReference type="PANTHER" id="PTHR47150:SF4">
    <property type="entry name" value="HARBINGER TRANSPOSASE-DERIVED PROTEIN-RELATED"/>
    <property type="match status" value="1"/>
</dbReference>
<reference evidence="1 2" key="1">
    <citation type="journal article" date="2017" name="Nat. Commun.">
        <title>Genome assembly with in vitro proximity ligation data and whole-genome triplication in lettuce.</title>
        <authorList>
            <person name="Reyes-Chin-Wo S."/>
            <person name="Wang Z."/>
            <person name="Yang X."/>
            <person name="Kozik A."/>
            <person name="Arikit S."/>
            <person name="Song C."/>
            <person name="Xia L."/>
            <person name="Froenicke L."/>
            <person name="Lavelle D.O."/>
            <person name="Truco M.J."/>
            <person name="Xia R."/>
            <person name="Zhu S."/>
            <person name="Xu C."/>
            <person name="Xu H."/>
            <person name="Xu X."/>
            <person name="Cox K."/>
            <person name="Korf I."/>
            <person name="Meyers B.C."/>
            <person name="Michelmore R.W."/>
        </authorList>
    </citation>
    <scope>NUCLEOTIDE SEQUENCE [LARGE SCALE GENOMIC DNA]</scope>
    <source>
        <strain evidence="2">cv. Salinas</strain>
        <tissue evidence="1">Seedlings</tissue>
    </source>
</reference>
<name>A0A9R1WQ98_LACSA</name>